<dbReference type="EC" id="2.1.2.11" evidence="7"/>
<evidence type="ECO:0000256" key="3">
    <source>
        <dbReference type="ARBA" id="ARBA00011424"/>
    </source>
</evidence>
<dbReference type="PANTHER" id="PTHR20881:SF0">
    <property type="entry name" value="3-METHYL-2-OXOBUTANOATE HYDROXYMETHYLTRANSFERASE"/>
    <property type="match status" value="1"/>
</dbReference>
<feature type="binding site" evidence="7 9">
    <location>
        <position position="84"/>
    </location>
    <ligand>
        <name>3-methyl-2-oxobutanoate</name>
        <dbReference type="ChEBI" id="CHEBI:11851"/>
    </ligand>
</feature>
<dbReference type="NCBIfam" id="TIGR00222">
    <property type="entry name" value="panB"/>
    <property type="match status" value="1"/>
</dbReference>
<dbReference type="PANTHER" id="PTHR20881">
    <property type="entry name" value="3-METHYL-2-OXOBUTANOATE HYDROXYMETHYLTRANSFERASE"/>
    <property type="match status" value="1"/>
</dbReference>
<reference evidence="11 12" key="1">
    <citation type="submission" date="2021-01" db="EMBL/GenBank/DDBJ databases">
        <title>Identification and Characterization of Corynebacterium sp.</title>
        <authorList>
            <person name="Luo Q."/>
            <person name="Qu P."/>
            <person name="Chen Q."/>
        </authorList>
    </citation>
    <scope>NUCLEOTIDE SEQUENCE [LARGE SCALE GENOMIC DNA]</scope>
    <source>
        <strain evidence="11 12">MC-18</strain>
    </source>
</reference>
<comment type="pathway">
    <text evidence="1 7">Cofactor biosynthesis; (R)-pantothenate biosynthesis; (R)-pantoate from 3-methyl-2-oxobutanoate: step 1/2.</text>
</comment>
<comment type="function">
    <text evidence="6 7">Catalyzes the reversible reaction in which hydroxymethyl group from 5,10-methylenetetrahydrofolate is transferred onto alpha-ketoisovalerate to form ketopantoate.</text>
</comment>
<feature type="binding site" evidence="7 9">
    <location>
        <begin position="45"/>
        <end position="46"/>
    </location>
    <ligand>
        <name>3-methyl-2-oxobutanoate</name>
        <dbReference type="ChEBI" id="CHEBI:11851"/>
    </ligand>
</feature>
<dbReference type="FunFam" id="3.20.20.60:FF:000003">
    <property type="entry name" value="3-methyl-2-oxobutanoate hydroxymethyltransferase"/>
    <property type="match status" value="1"/>
</dbReference>
<comment type="caution">
    <text evidence="11">The sequence shown here is derived from an EMBL/GenBank/DDBJ whole genome shotgun (WGS) entry which is preliminary data.</text>
</comment>
<dbReference type="Gene3D" id="3.20.20.60">
    <property type="entry name" value="Phosphoenolpyruvate-binding domains"/>
    <property type="match status" value="1"/>
</dbReference>
<gene>
    <name evidence="7 11" type="primary">panB</name>
    <name evidence="11" type="ORF">JMN37_06435</name>
</gene>
<dbReference type="EMBL" id="JAEUWV010000007">
    <property type="protein sequence ID" value="MCO6394613.1"/>
    <property type="molecule type" value="Genomic_DNA"/>
</dbReference>
<feature type="active site" description="Proton acceptor" evidence="7 8">
    <location>
        <position position="182"/>
    </location>
</feature>
<proteinExistence type="inferred from homology"/>
<keyword evidence="12" id="KW-1185">Reference proteome</keyword>
<feature type="binding site" evidence="7 10">
    <location>
        <position position="84"/>
    </location>
    <ligand>
        <name>Mg(2+)</name>
        <dbReference type="ChEBI" id="CHEBI:18420"/>
    </ligand>
</feature>
<evidence type="ECO:0000256" key="2">
    <source>
        <dbReference type="ARBA" id="ARBA00008676"/>
    </source>
</evidence>
<dbReference type="Pfam" id="PF02548">
    <property type="entry name" value="Pantoate_transf"/>
    <property type="match status" value="1"/>
</dbReference>
<feature type="binding site" evidence="7 9">
    <location>
        <position position="114"/>
    </location>
    <ligand>
        <name>3-methyl-2-oxobutanoate</name>
        <dbReference type="ChEBI" id="CHEBI:11851"/>
    </ligand>
</feature>
<dbReference type="AlphaFoldDB" id="A0AAW5HWI8"/>
<evidence type="ECO:0000313" key="11">
    <source>
        <dbReference type="EMBL" id="MCO6394613.1"/>
    </source>
</evidence>
<sequence length="267" mass="28393">MKRLRTRYFAQAKAEGRKFTALTSYDTMTAQLFDEAGIDFLLVGDSAANVVLGHTTTLPITLDEMITFAAAVVRSTQRAFVVVDLPFGTYEESPAQALAAAVRVMKETGAQAVKLEGGVEMAPTIKTLVDAGIPVCAHIGFTPQSEHALGGYVVQGRGDAAQQLLDDATAVAHAGAFAVVLEMVPAEIATRVTQEVPIPTIGIGAGNGTDGQILVWQDAFGFRAGGKTPRFVRQYADLGAQLLEGARRYREDVEKGEFPAAAESFED</sequence>
<evidence type="ECO:0000256" key="6">
    <source>
        <dbReference type="ARBA" id="ARBA00056497"/>
    </source>
</evidence>
<dbReference type="GO" id="GO:0015940">
    <property type="term" value="P:pantothenate biosynthetic process"/>
    <property type="evidence" value="ECO:0007669"/>
    <property type="project" value="UniProtKB-UniRule"/>
</dbReference>
<dbReference type="InterPro" id="IPR015813">
    <property type="entry name" value="Pyrv/PenolPyrv_kinase-like_dom"/>
</dbReference>
<feature type="binding site" evidence="7 10">
    <location>
        <position position="45"/>
    </location>
    <ligand>
        <name>Mg(2+)</name>
        <dbReference type="ChEBI" id="CHEBI:18420"/>
    </ligand>
</feature>
<evidence type="ECO:0000256" key="8">
    <source>
        <dbReference type="PIRSR" id="PIRSR000388-1"/>
    </source>
</evidence>
<comment type="subunit">
    <text evidence="3 7">Homodecamer; pentamer of dimers.</text>
</comment>
<evidence type="ECO:0000256" key="5">
    <source>
        <dbReference type="ARBA" id="ARBA00022679"/>
    </source>
</evidence>
<dbReference type="Proteomes" id="UP001205920">
    <property type="component" value="Unassembled WGS sequence"/>
</dbReference>
<dbReference type="HAMAP" id="MF_00156">
    <property type="entry name" value="PanB"/>
    <property type="match status" value="1"/>
</dbReference>
<protein>
    <recommendedName>
        <fullName evidence="7">3-methyl-2-oxobutanoate hydroxymethyltransferase</fullName>
        <ecNumber evidence="7">2.1.2.11</ecNumber>
    </recommendedName>
    <alternativeName>
        <fullName evidence="7">Ketopantoate hydroxymethyltransferase</fullName>
        <shortName evidence="7">KPHMT</shortName>
    </alternativeName>
</protein>
<dbReference type="InterPro" id="IPR040442">
    <property type="entry name" value="Pyrv_kinase-like_dom_sf"/>
</dbReference>
<dbReference type="CDD" id="cd06557">
    <property type="entry name" value="KPHMT-like"/>
    <property type="match status" value="1"/>
</dbReference>
<comment type="catalytic activity">
    <reaction evidence="7">
        <text>(6R)-5,10-methylene-5,6,7,8-tetrahydrofolate + 3-methyl-2-oxobutanoate + H2O = 2-dehydropantoate + (6S)-5,6,7,8-tetrahydrofolate</text>
        <dbReference type="Rhea" id="RHEA:11824"/>
        <dbReference type="ChEBI" id="CHEBI:11561"/>
        <dbReference type="ChEBI" id="CHEBI:11851"/>
        <dbReference type="ChEBI" id="CHEBI:15377"/>
        <dbReference type="ChEBI" id="CHEBI:15636"/>
        <dbReference type="ChEBI" id="CHEBI:57453"/>
        <dbReference type="EC" id="2.1.2.11"/>
    </reaction>
</comment>
<keyword evidence="5 7" id="KW-0808">Transferase</keyword>
<dbReference type="GO" id="GO:0003864">
    <property type="term" value="F:3-methyl-2-oxobutanoate hydroxymethyltransferase activity"/>
    <property type="evidence" value="ECO:0007669"/>
    <property type="project" value="UniProtKB-UniRule"/>
</dbReference>
<dbReference type="GO" id="GO:0005737">
    <property type="term" value="C:cytoplasm"/>
    <property type="evidence" value="ECO:0007669"/>
    <property type="project" value="UniProtKB-SubCell"/>
</dbReference>
<comment type="cofactor">
    <cofactor evidence="7 10">
        <name>Mg(2+)</name>
        <dbReference type="ChEBI" id="CHEBI:18420"/>
    </cofactor>
    <text evidence="7 10">Binds 1 Mg(2+) ion per subunit.</text>
</comment>
<keyword evidence="7 10" id="KW-0479">Metal-binding</keyword>
<evidence type="ECO:0000256" key="10">
    <source>
        <dbReference type="PIRSR" id="PIRSR000388-3"/>
    </source>
</evidence>
<evidence type="ECO:0000256" key="9">
    <source>
        <dbReference type="PIRSR" id="PIRSR000388-2"/>
    </source>
</evidence>
<comment type="similarity">
    <text evidence="2 7">Belongs to the PanB family.</text>
</comment>
<dbReference type="GO" id="GO:0000287">
    <property type="term" value="F:magnesium ion binding"/>
    <property type="evidence" value="ECO:0007669"/>
    <property type="project" value="TreeGrafter"/>
</dbReference>
<evidence type="ECO:0000256" key="1">
    <source>
        <dbReference type="ARBA" id="ARBA00005033"/>
    </source>
</evidence>
<accession>A0AAW5HWI8</accession>
<dbReference type="NCBIfam" id="NF001452">
    <property type="entry name" value="PRK00311.1"/>
    <property type="match status" value="1"/>
</dbReference>
<keyword evidence="7 10" id="KW-0460">Magnesium</keyword>
<evidence type="ECO:0000256" key="4">
    <source>
        <dbReference type="ARBA" id="ARBA00022655"/>
    </source>
</evidence>
<dbReference type="SUPFAM" id="SSF51621">
    <property type="entry name" value="Phosphoenolpyruvate/pyruvate domain"/>
    <property type="match status" value="1"/>
</dbReference>
<organism evidence="11 12">
    <name type="scientific">Corynebacterium lipophilum</name>
    <dbReference type="NCBI Taxonomy" id="2804918"/>
    <lineage>
        <taxon>Bacteria</taxon>
        <taxon>Bacillati</taxon>
        <taxon>Actinomycetota</taxon>
        <taxon>Actinomycetes</taxon>
        <taxon>Mycobacteriales</taxon>
        <taxon>Corynebacteriaceae</taxon>
        <taxon>Corynebacterium</taxon>
    </lineage>
</organism>
<dbReference type="RefSeq" id="WP_252931392.1">
    <property type="nucleotide sequence ID" value="NZ_JAEUWV010000007.1"/>
</dbReference>
<evidence type="ECO:0000256" key="7">
    <source>
        <dbReference type="HAMAP-Rule" id="MF_00156"/>
    </source>
</evidence>
<comment type="subcellular location">
    <subcellularLocation>
        <location evidence="7">Cytoplasm</location>
    </subcellularLocation>
</comment>
<name>A0AAW5HWI8_9CORY</name>
<dbReference type="PIRSF" id="PIRSF000388">
    <property type="entry name" value="Pantoate_hydroxy_MeTrfase"/>
    <property type="match status" value="1"/>
</dbReference>
<dbReference type="InterPro" id="IPR003700">
    <property type="entry name" value="Pantoate_hydroxy_MeTrfase"/>
</dbReference>
<keyword evidence="4 7" id="KW-0566">Pantothenate biosynthesis</keyword>
<keyword evidence="7" id="KW-0963">Cytoplasm</keyword>
<evidence type="ECO:0000313" key="12">
    <source>
        <dbReference type="Proteomes" id="UP001205920"/>
    </source>
</evidence>
<feature type="binding site" evidence="7 10">
    <location>
        <position position="116"/>
    </location>
    <ligand>
        <name>Mg(2+)</name>
        <dbReference type="ChEBI" id="CHEBI:18420"/>
    </ligand>
</feature>